<dbReference type="PANTHER" id="PTHR43179:SF7">
    <property type="entry name" value="RHAMNOSYLTRANSFERASE WBBL"/>
    <property type="match status" value="1"/>
</dbReference>
<dbReference type="SUPFAM" id="SSF53756">
    <property type="entry name" value="UDP-Glycosyltransferase/glycogen phosphorylase"/>
    <property type="match status" value="1"/>
</dbReference>
<dbReference type="SUPFAM" id="SSF53448">
    <property type="entry name" value="Nucleotide-diphospho-sugar transferases"/>
    <property type="match status" value="1"/>
</dbReference>
<name>A0A395JNY5_9GAMM</name>
<comment type="caution">
    <text evidence="3">The sequence shown here is derived from an EMBL/GenBank/DDBJ whole genome shotgun (WGS) entry which is preliminary data.</text>
</comment>
<dbReference type="CDD" id="cd04186">
    <property type="entry name" value="GT_2_like_c"/>
    <property type="match status" value="1"/>
</dbReference>
<dbReference type="SUPFAM" id="SSF52540">
    <property type="entry name" value="P-loop containing nucleoside triphosphate hydrolases"/>
    <property type="match status" value="1"/>
</dbReference>
<dbReference type="AlphaFoldDB" id="A0A395JNY5"/>
<evidence type="ECO:0000313" key="3">
    <source>
        <dbReference type="EMBL" id="RBP51497.1"/>
    </source>
</evidence>
<accession>A0A395JNY5</accession>
<dbReference type="Gene3D" id="3.90.550.10">
    <property type="entry name" value="Spore Coat Polysaccharide Biosynthesis Protein SpsA, Chain A"/>
    <property type="match status" value="1"/>
</dbReference>
<reference evidence="3 4" key="1">
    <citation type="submission" date="2018-06" db="EMBL/GenBank/DDBJ databases">
        <title>Genomic Encyclopedia of Type Strains, Phase IV (KMG-IV): sequencing the most valuable type-strain genomes for metagenomic binning, comparative biology and taxonomic classification.</title>
        <authorList>
            <person name="Goeker M."/>
        </authorList>
    </citation>
    <scope>NUCLEOTIDE SEQUENCE [LARGE SCALE GENOMIC DNA]</scope>
    <source>
        <strain evidence="3 4">DSM 24032</strain>
    </source>
</reference>
<dbReference type="Gene3D" id="3.40.50.2000">
    <property type="entry name" value="Glycogen Phosphorylase B"/>
    <property type="match status" value="1"/>
</dbReference>
<keyword evidence="1" id="KW-0175">Coiled coil</keyword>
<dbReference type="Pfam" id="PF00535">
    <property type="entry name" value="Glycos_transf_2"/>
    <property type="match status" value="1"/>
</dbReference>
<dbReference type="GO" id="GO:0016740">
    <property type="term" value="F:transferase activity"/>
    <property type="evidence" value="ECO:0007669"/>
    <property type="project" value="UniProtKB-KW"/>
</dbReference>
<feature type="domain" description="Glycosyltransferase 2-like" evidence="2">
    <location>
        <begin position="510"/>
        <end position="656"/>
    </location>
</feature>
<keyword evidence="4" id="KW-1185">Reference proteome</keyword>
<evidence type="ECO:0000256" key="1">
    <source>
        <dbReference type="SAM" id="Coils"/>
    </source>
</evidence>
<protein>
    <submittedName>
        <fullName evidence="3">GT2 family glycosyltransferase</fullName>
    </submittedName>
</protein>
<dbReference type="Pfam" id="PF13692">
    <property type="entry name" value="Glyco_trans_1_4"/>
    <property type="match status" value="1"/>
</dbReference>
<dbReference type="InterPro" id="IPR027417">
    <property type="entry name" value="P-loop_NTPase"/>
</dbReference>
<sequence>MRKIVVHGVHRSGTSASAGILERAGLWYADEQNKMPPRVDNQKGFWERLDVVELNDKILASLNMSWFTLAPALSNSELMDVGSEYLDQIRVIADQLNEHDDWFLKEPRLSITWPLWKSHLNATHHVWVVRHPISVAKSLHTRNGIPIEQGLVFWYHQTRMLASSLVDEPNVFCVEFDGGGAFESKLNEFLQGVSTLAESSGEEASDEQRIFDSGLVKHFNDDASKQLSNFPVIEKAWKYAVAGDAAKILALPEVSLSEFSWHDLESRMVFSIEAARFERDQAQLNSQRDNDAQRWSAEKLRLEQEWHASDRSLNEVKTELGEQQKQLKEYREKITKLECQAEELQEKNTKLECQAEERHSQLIDVAVDLKHFMRSKRYTLMALMNKVFVRLRLIKHRTLHSAFDKSTHGITSVELENVLPADSTRLLMLKGFLRNPRSFLRRVNRKRVVKALRLLVGKNDGDIAVRQALLQYDVVDPGGNSSLDIHVPSECPDWPETKLEFQLPAAPVVSIVIPVFNNYLTTFSCLLSIHKHTDNHSLLFEVIIADDCSSDQTAQLGEYVKGIRIVRGDENQGFLLNCNSSVTAARGKFIVLLNNDTNVQAGWLSELISPLEHCPEIGITGPKFVYPDGRLQEAGGIIFSDASGWNYGRFDQPNKPEYEFSRDVDYVSGACLVFKKSLWSRIGGFDTEFAPAYYEDTDFCFQARALGLRVRFVASSTVVHFEGVSHGSNEDSGIKKYQVTNRKKFREKWQQTLDAEHYTGPEDLFSARVHGRDKKTVLFVDHHVPFHDKDAGSKVAQRYVELMVERGIHVIFLGDNFYPHQPYTRELQSLGVEVLYGEYFKNNWYAWLQEHAHTIDAVYLNRPHITVNYIDKILALENPPFLAYHGADLHYIRVGREELLGIRDADARSSDEWKEIEFDIMRKCDISMWLSENEVDTVKKEDPSINVAYKPMYWFEQSDVDVGRHSVRDRNILFVGGFGHPPNLDGINWFLDKIFPEVLAIVPDVKLSIIGSNSPAHITNLQSDAIDVLGYVSESELVSAYGQARVSIVPLRYGAGVKGKVIESMQYGVPVVTTPIGAEGLPGDANAYLSVRDTEQGVIDQLVLLLTSDDACDSQVSLADKALIEYFSKDAALTALTTILGLDKSDEV</sequence>
<dbReference type="RefSeq" id="WP_113954261.1">
    <property type="nucleotide sequence ID" value="NZ_QNRT01000002.1"/>
</dbReference>
<feature type="coiled-coil region" evidence="1">
    <location>
        <begin position="313"/>
        <end position="361"/>
    </location>
</feature>
<dbReference type="CDD" id="cd03801">
    <property type="entry name" value="GT4_PimA-like"/>
    <property type="match status" value="1"/>
</dbReference>
<evidence type="ECO:0000259" key="2">
    <source>
        <dbReference type="Pfam" id="PF00535"/>
    </source>
</evidence>
<organism evidence="3 4">
    <name type="scientific">Arenicella xantha</name>
    <dbReference type="NCBI Taxonomy" id="644221"/>
    <lineage>
        <taxon>Bacteria</taxon>
        <taxon>Pseudomonadati</taxon>
        <taxon>Pseudomonadota</taxon>
        <taxon>Gammaproteobacteria</taxon>
        <taxon>Arenicellales</taxon>
        <taxon>Arenicellaceae</taxon>
        <taxon>Arenicella</taxon>
    </lineage>
</organism>
<dbReference type="OrthoDB" id="9807209at2"/>
<proteinExistence type="predicted"/>
<gene>
    <name evidence="3" type="ORF">DFR28_102927</name>
</gene>
<dbReference type="PANTHER" id="PTHR43179">
    <property type="entry name" value="RHAMNOSYLTRANSFERASE WBBL"/>
    <property type="match status" value="1"/>
</dbReference>
<dbReference type="InterPro" id="IPR029044">
    <property type="entry name" value="Nucleotide-diphossugar_trans"/>
</dbReference>
<keyword evidence="3" id="KW-0808">Transferase</keyword>
<dbReference type="EMBL" id="QNRT01000002">
    <property type="protein sequence ID" value="RBP51497.1"/>
    <property type="molecule type" value="Genomic_DNA"/>
</dbReference>
<evidence type="ECO:0000313" key="4">
    <source>
        <dbReference type="Proteomes" id="UP000253083"/>
    </source>
</evidence>
<dbReference type="InParanoid" id="A0A395JNY5"/>
<dbReference type="InterPro" id="IPR001173">
    <property type="entry name" value="Glyco_trans_2-like"/>
</dbReference>
<dbReference type="Proteomes" id="UP000253083">
    <property type="component" value="Unassembled WGS sequence"/>
</dbReference>
<dbReference type="Gene3D" id="3.40.50.300">
    <property type="entry name" value="P-loop containing nucleotide triphosphate hydrolases"/>
    <property type="match status" value="1"/>
</dbReference>